<evidence type="ECO:0000256" key="5">
    <source>
        <dbReference type="SAM" id="Phobius"/>
    </source>
</evidence>
<dbReference type="Proteomes" id="UP000693946">
    <property type="component" value="Linkage Group LG4"/>
</dbReference>
<sequence>MTLLDERLWTLFRRNWRQTLTYWSVFFSFGLCIALLGPTILDLRCQTQSSLQQITWVFFSQQFFLLVGSSVGGLFKKTATTRTPVLIHRGSPCGVVCRVSLAVASTAAHSIHKLARVTASNVNMFSSSPAAPSGNTRTLQHTDLVTGRANLLTHRVHAQQIYSQCRKKRKRGKCLYPDGTRTGFALETHHFSNSNSSSSNNTRLNGSFTELYYK</sequence>
<dbReference type="AlphaFoldDB" id="A0AAV6QTQ4"/>
<keyword evidence="2 5" id="KW-0812">Transmembrane</keyword>
<dbReference type="EMBL" id="JAGKHQ010000016">
    <property type="protein sequence ID" value="KAG7495406.1"/>
    <property type="molecule type" value="Genomic_DNA"/>
</dbReference>
<gene>
    <name evidence="6" type="ORF">JOB18_049255</name>
</gene>
<comment type="similarity">
    <text evidence="1">Belongs to the major facilitator superfamily.</text>
</comment>
<reference evidence="6 7" key="1">
    <citation type="journal article" date="2021" name="Sci. Rep.">
        <title>Chromosome anchoring in Senegalese sole (Solea senegalensis) reveals sex-associated markers and genome rearrangements in flatfish.</title>
        <authorList>
            <person name="Guerrero-Cozar I."/>
            <person name="Gomez-Garrido J."/>
            <person name="Berbel C."/>
            <person name="Martinez-Blanch J.F."/>
            <person name="Alioto T."/>
            <person name="Claros M.G."/>
            <person name="Gagnaire P.A."/>
            <person name="Manchado M."/>
        </authorList>
    </citation>
    <scope>NUCLEOTIDE SEQUENCE [LARGE SCALE GENOMIC DNA]</scope>
    <source>
        <strain evidence="6">Sse05_10M</strain>
    </source>
</reference>
<comment type="caution">
    <text evidence="6">The sequence shown here is derived from an EMBL/GenBank/DDBJ whole genome shotgun (WGS) entry which is preliminary data.</text>
</comment>
<evidence type="ECO:0000313" key="7">
    <source>
        <dbReference type="Proteomes" id="UP000693946"/>
    </source>
</evidence>
<feature type="transmembrane region" description="Helical" evidence="5">
    <location>
        <begin position="20"/>
        <end position="41"/>
    </location>
</feature>
<organism evidence="6 7">
    <name type="scientific">Solea senegalensis</name>
    <name type="common">Senegalese sole</name>
    <dbReference type="NCBI Taxonomy" id="28829"/>
    <lineage>
        <taxon>Eukaryota</taxon>
        <taxon>Metazoa</taxon>
        <taxon>Chordata</taxon>
        <taxon>Craniata</taxon>
        <taxon>Vertebrata</taxon>
        <taxon>Euteleostomi</taxon>
        <taxon>Actinopterygii</taxon>
        <taxon>Neopterygii</taxon>
        <taxon>Teleostei</taxon>
        <taxon>Neoteleostei</taxon>
        <taxon>Acanthomorphata</taxon>
        <taxon>Carangaria</taxon>
        <taxon>Pleuronectiformes</taxon>
        <taxon>Pleuronectoidei</taxon>
        <taxon>Soleidae</taxon>
        <taxon>Solea</taxon>
    </lineage>
</organism>
<keyword evidence="7" id="KW-1185">Reference proteome</keyword>
<protein>
    <submittedName>
        <fullName evidence="6">Major facilitator superfamily domain-containing 4A-like</fullName>
    </submittedName>
</protein>
<evidence type="ECO:0000256" key="2">
    <source>
        <dbReference type="ARBA" id="ARBA00022692"/>
    </source>
</evidence>
<evidence type="ECO:0000256" key="3">
    <source>
        <dbReference type="ARBA" id="ARBA00022989"/>
    </source>
</evidence>
<proteinExistence type="inferred from homology"/>
<evidence type="ECO:0000313" key="6">
    <source>
        <dbReference type="EMBL" id="KAG7495406.1"/>
    </source>
</evidence>
<feature type="transmembrane region" description="Helical" evidence="5">
    <location>
        <begin position="53"/>
        <end position="75"/>
    </location>
</feature>
<evidence type="ECO:0000256" key="1">
    <source>
        <dbReference type="ARBA" id="ARBA00008335"/>
    </source>
</evidence>
<dbReference type="PANTHER" id="PTHR23121">
    <property type="entry name" value="SODIUM-DEPENDENT GLUCOSE TRANSPORTER 1"/>
    <property type="match status" value="1"/>
</dbReference>
<name>A0AAV6QTQ4_SOLSE</name>
<keyword evidence="4 5" id="KW-0472">Membrane</keyword>
<dbReference type="PANTHER" id="PTHR23121:SF10">
    <property type="entry name" value="MAJOR FACILITATOR SUPERFAMILY DOMAIN-CONTAINING PROTEIN 4A"/>
    <property type="match status" value="1"/>
</dbReference>
<accession>A0AAV6QTQ4</accession>
<evidence type="ECO:0000256" key="4">
    <source>
        <dbReference type="ARBA" id="ARBA00023136"/>
    </source>
</evidence>
<keyword evidence="3 5" id="KW-1133">Transmembrane helix</keyword>